<accession>A0A379S9Z4</accession>
<dbReference type="SUPFAM" id="SSF52540">
    <property type="entry name" value="P-loop containing nucleoside triphosphate hydrolases"/>
    <property type="match status" value="1"/>
</dbReference>
<evidence type="ECO:0000313" key="2">
    <source>
        <dbReference type="EMBL" id="SUG17646.1"/>
    </source>
</evidence>
<dbReference type="InterPro" id="IPR027417">
    <property type="entry name" value="P-loop_NTPase"/>
</dbReference>
<dbReference type="EMBL" id="UGWZ01000001">
    <property type="protein sequence ID" value="SUG17646.1"/>
    <property type="molecule type" value="Genomic_DNA"/>
</dbReference>
<dbReference type="InterPro" id="IPR052539">
    <property type="entry name" value="MGD_biosynthesis_adapter"/>
</dbReference>
<dbReference type="AlphaFoldDB" id="A0A379S9Z4"/>
<name>A0A379S9Z4_SALER</name>
<dbReference type="PANTHER" id="PTHR40072:SF1">
    <property type="entry name" value="MOLYBDOPTERIN-GUANINE DINUCLEOTIDE BIOSYNTHESIS ADAPTER PROTEIN"/>
    <property type="match status" value="1"/>
</dbReference>
<dbReference type="Gene3D" id="3.40.50.300">
    <property type="entry name" value="P-loop containing nucleotide triphosphate hydrolases"/>
    <property type="match status" value="1"/>
</dbReference>
<sequence length="219" mass="23682">MAKETMIPLLAIAAWSGTGKTTLLKKLIPALCASGIRPGLIKHTHHNMDVDKPGKDSYELRKAGAAQTLVASQQRWALMTETPEQEELDLAWLVSRMDASKLDLVLVEGFKHEPVAKIVLFRNDAGHDVNELAIDEHTIAVASDIALNIGVPVLDLNDVDGIVAFIVAKLGLTAAPEWGVNACSGLCVLFCSRDTPAIQRIFCNRCKKAHPSGWALSLV</sequence>
<dbReference type="CDD" id="cd03116">
    <property type="entry name" value="MobB"/>
    <property type="match status" value="1"/>
</dbReference>
<protein>
    <submittedName>
        <fullName evidence="2">Molybdopterin-guanine dinucleotide biosynthesis protein B</fullName>
    </submittedName>
</protein>
<evidence type="ECO:0000313" key="3">
    <source>
        <dbReference type="Proteomes" id="UP000254124"/>
    </source>
</evidence>
<dbReference type="InterPro" id="IPR004435">
    <property type="entry name" value="MobB_dom"/>
</dbReference>
<evidence type="ECO:0000259" key="1">
    <source>
        <dbReference type="Pfam" id="PF03205"/>
    </source>
</evidence>
<dbReference type="FunFam" id="3.40.50.300:FF:000920">
    <property type="entry name" value="Molybdopterin-guanine dinucleotide biosynthesis protein B"/>
    <property type="match status" value="1"/>
</dbReference>
<dbReference type="NCBIfam" id="NF008021">
    <property type="entry name" value="PRK10751.1"/>
    <property type="match status" value="1"/>
</dbReference>
<dbReference type="NCBIfam" id="TIGR00176">
    <property type="entry name" value="mobB"/>
    <property type="match status" value="1"/>
</dbReference>
<dbReference type="Pfam" id="PF03205">
    <property type="entry name" value="MobB"/>
    <property type="match status" value="1"/>
</dbReference>
<proteinExistence type="predicted"/>
<reference evidence="2 3" key="1">
    <citation type="submission" date="2018-06" db="EMBL/GenBank/DDBJ databases">
        <authorList>
            <consortium name="Pathogen Informatics"/>
            <person name="Doyle S."/>
        </authorList>
    </citation>
    <scope>NUCLEOTIDE SEQUENCE [LARGE SCALE GENOMIC DNA]</scope>
    <source>
        <strain evidence="2 3">NCTC7295</strain>
    </source>
</reference>
<dbReference type="GO" id="GO:0005525">
    <property type="term" value="F:GTP binding"/>
    <property type="evidence" value="ECO:0007669"/>
    <property type="project" value="InterPro"/>
</dbReference>
<organism evidence="2 3">
    <name type="scientific">Salmonella enterica subsp. arizonae</name>
    <dbReference type="NCBI Taxonomy" id="59203"/>
    <lineage>
        <taxon>Bacteria</taxon>
        <taxon>Pseudomonadati</taxon>
        <taxon>Pseudomonadota</taxon>
        <taxon>Gammaproteobacteria</taxon>
        <taxon>Enterobacterales</taxon>
        <taxon>Enterobacteriaceae</taxon>
        <taxon>Salmonella</taxon>
    </lineage>
</organism>
<dbReference type="Proteomes" id="UP000254124">
    <property type="component" value="Unassembled WGS sequence"/>
</dbReference>
<feature type="domain" description="Molybdopterin-guanine dinucleotide biosynthesis protein B (MobB)" evidence="1">
    <location>
        <begin position="10"/>
        <end position="144"/>
    </location>
</feature>
<dbReference type="GO" id="GO:0006777">
    <property type="term" value="P:Mo-molybdopterin cofactor biosynthetic process"/>
    <property type="evidence" value="ECO:0007669"/>
    <property type="project" value="InterPro"/>
</dbReference>
<gene>
    <name evidence="2" type="primary">mobB</name>
    <name evidence="2" type="ORF">NCTC7295_05426</name>
</gene>
<dbReference type="PANTHER" id="PTHR40072">
    <property type="entry name" value="MOLYBDOPTERIN-GUANINE DINUCLEOTIDE BIOSYNTHESIS ADAPTER PROTEIN-RELATED"/>
    <property type="match status" value="1"/>
</dbReference>